<gene>
    <name evidence="2" type="ORF">PGLA1383_LOCUS3640</name>
</gene>
<name>A0A813D8G8_POLGL</name>
<organism evidence="2 3">
    <name type="scientific">Polarella glacialis</name>
    <name type="common">Dinoflagellate</name>
    <dbReference type="NCBI Taxonomy" id="89957"/>
    <lineage>
        <taxon>Eukaryota</taxon>
        <taxon>Sar</taxon>
        <taxon>Alveolata</taxon>
        <taxon>Dinophyceae</taxon>
        <taxon>Suessiales</taxon>
        <taxon>Suessiaceae</taxon>
        <taxon>Polarella</taxon>
    </lineage>
</organism>
<feature type="compositionally biased region" description="Basic residues" evidence="1">
    <location>
        <begin position="129"/>
        <end position="139"/>
    </location>
</feature>
<feature type="region of interest" description="Disordered" evidence="1">
    <location>
        <begin position="108"/>
        <end position="139"/>
    </location>
</feature>
<protein>
    <submittedName>
        <fullName evidence="2">Uncharacterized protein</fullName>
    </submittedName>
</protein>
<dbReference type="AlphaFoldDB" id="A0A813D8G8"/>
<keyword evidence="3" id="KW-1185">Reference proteome</keyword>
<proteinExistence type="predicted"/>
<evidence type="ECO:0000256" key="1">
    <source>
        <dbReference type="SAM" id="MobiDB-lite"/>
    </source>
</evidence>
<reference evidence="2" key="1">
    <citation type="submission" date="2021-02" db="EMBL/GenBank/DDBJ databases">
        <authorList>
            <person name="Dougan E. K."/>
            <person name="Rhodes N."/>
            <person name="Thang M."/>
            <person name="Chan C."/>
        </authorList>
    </citation>
    <scope>NUCLEOTIDE SEQUENCE</scope>
</reference>
<feature type="compositionally biased region" description="Low complexity" evidence="1">
    <location>
        <begin position="115"/>
        <end position="128"/>
    </location>
</feature>
<dbReference type="EMBL" id="CAJNNV010001290">
    <property type="protein sequence ID" value="CAE8584712.1"/>
    <property type="molecule type" value="Genomic_DNA"/>
</dbReference>
<dbReference type="Proteomes" id="UP000654075">
    <property type="component" value="Unassembled WGS sequence"/>
</dbReference>
<comment type="caution">
    <text evidence="2">The sequence shown here is derived from an EMBL/GenBank/DDBJ whole genome shotgun (WGS) entry which is preliminary data.</text>
</comment>
<evidence type="ECO:0000313" key="2">
    <source>
        <dbReference type="EMBL" id="CAE8584712.1"/>
    </source>
</evidence>
<accession>A0A813D8G8</accession>
<evidence type="ECO:0000313" key="3">
    <source>
        <dbReference type="Proteomes" id="UP000654075"/>
    </source>
</evidence>
<sequence length="139" mass="16005">MKLHWAELFGAIFVKHRRLGHSGDVKKFHHHCIGTSRRAAAEFVAGLRSPELRADLQHHILAMQLALRHFASPVWQVELTPCHSARLAEALPLIGELPWLTLWRTNNHVPKHENNNNNNNNMNNNNNKNNRKQQIRLAS</sequence>